<dbReference type="Proteomes" id="UP000095282">
    <property type="component" value="Unplaced"/>
</dbReference>
<keyword evidence="1" id="KW-1185">Reference proteome</keyword>
<reference evidence="2" key="1">
    <citation type="submission" date="2016-11" db="UniProtKB">
        <authorList>
            <consortium name="WormBaseParasite"/>
        </authorList>
    </citation>
    <scope>IDENTIFICATION</scope>
</reference>
<name>A0A1I7TTR9_9PELO</name>
<evidence type="ECO:0000313" key="1">
    <source>
        <dbReference type="Proteomes" id="UP000095282"/>
    </source>
</evidence>
<organism evidence="1 2">
    <name type="scientific">Caenorhabditis tropicalis</name>
    <dbReference type="NCBI Taxonomy" id="1561998"/>
    <lineage>
        <taxon>Eukaryota</taxon>
        <taxon>Metazoa</taxon>
        <taxon>Ecdysozoa</taxon>
        <taxon>Nematoda</taxon>
        <taxon>Chromadorea</taxon>
        <taxon>Rhabditida</taxon>
        <taxon>Rhabditina</taxon>
        <taxon>Rhabditomorpha</taxon>
        <taxon>Rhabditoidea</taxon>
        <taxon>Rhabditidae</taxon>
        <taxon>Peloderinae</taxon>
        <taxon>Caenorhabditis</taxon>
    </lineage>
</organism>
<sequence>MQTVEINFVPLMASEMAVDKNLDVQYFLEGNVGYESVILHIDPETRNIEFIDNPTVPNKRATVALKE</sequence>
<dbReference type="WBParaSite" id="Csp11.Scaffold629.g11697.t1">
    <property type="protein sequence ID" value="Csp11.Scaffold629.g11697.t1"/>
    <property type="gene ID" value="Csp11.Scaffold629.g11697"/>
</dbReference>
<evidence type="ECO:0000313" key="2">
    <source>
        <dbReference type="WBParaSite" id="Csp11.Scaffold629.g11697.t1"/>
    </source>
</evidence>
<accession>A0A1I7TTR9</accession>
<protein>
    <submittedName>
        <fullName evidence="2">Xylan 1,4-beta-xylosidase</fullName>
    </submittedName>
</protein>
<proteinExistence type="predicted"/>
<dbReference type="AlphaFoldDB" id="A0A1I7TTR9"/>